<proteinExistence type="predicted"/>
<evidence type="ECO:0000313" key="4">
    <source>
        <dbReference type="EMBL" id="TDQ33099.1"/>
    </source>
</evidence>
<dbReference type="RefSeq" id="WP_133643112.1">
    <property type="nucleotide sequence ID" value="NZ_SNYI01000001.1"/>
</dbReference>
<keyword evidence="3" id="KW-0998">Cell outer membrane</keyword>
<keyword evidence="2" id="KW-0472">Membrane</keyword>
<dbReference type="Gene3D" id="2.40.170.20">
    <property type="entry name" value="TonB-dependent receptor, beta-barrel domain"/>
    <property type="match status" value="2"/>
</dbReference>
<dbReference type="SUPFAM" id="SSF49464">
    <property type="entry name" value="Carboxypeptidase regulatory domain-like"/>
    <property type="match status" value="1"/>
</dbReference>
<evidence type="ECO:0000256" key="3">
    <source>
        <dbReference type="ARBA" id="ARBA00023237"/>
    </source>
</evidence>
<gene>
    <name evidence="4" type="ORF">CLV82_0937</name>
</gene>
<dbReference type="InterPro" id="IPR036942">
    <property type="entry name" value="Beta-barrel_TonB_sf"/>
</dbReference>
<comment type="caution">
    <text evidence="4">The sequence shown here is derived from an EMBL/GenBank/DDBJ whole genome shotgun (WGS) entry which is preliminary data.</text>
</comment>
<accession>A0A4R6TT68</accession>
<dbReference type="EMBL" id="SNYI01000001">
    <property type="protein sequence ID" value="TDQ33099.1"/>
    <property type="molecule type" value="Genomic_DNA"/>
</dbReference>
<reference evidence="4 5" key="1">
    <citation type="submission" date="2019-03" db="EMBL/GenBank/DDBJ databases">
        <title>Genomic Encyclopedia of Archaeal and Bacterial Type Strains, Phase II (KMG-II): from individual species to whole genera.</title>
        <authorList>
            <person name="Goeker M."/>
        </authorList>
    </citation>
    <scope>NUCLEOTIDE SEQUENCE [LARGE SCALE GENOMIC DNA]</scope>
    <source>
        <strain evidence="4 5">DSM 18435</strain>
    </source>
</reference>
<sequence>MRGIVLLIFVVSCCAITHGQSVTVTGTVYDRENGLPLNGVVVQVDTDSARVITDPSGHFEIRTGKAGKALLKLEKEAYRMHQVQLELKGKDIPVRDIFMTYSGTPWEVSLPLQENELYDEESGWGDRVLLQAGRDIYLNRAAFDFGQVYFRLRGYDAAENEVLLNGFPMNSLLSGRAEWGLWGGLNDVTRNQDISYGLGASEHTPGGMLGSVHIDTAPGGLRMGSRITGSLSNRSYAGRFMLTHVGGDTGDGFSYAFSASRRWAGQGYTEGTSYDAYSLFSSLAYRWANVHRLLLSLTRAYNRRGRSAAITSEVFELAGRDYNPYWGWQEGKVRNARQRILKEPLFQLQYRIEKGKFQLLAGLGYQWGERSDSRLGYYNAPNPDPTYYRYLPSYYLNSPASPNLLSAAQAAKAFSASPQFLWESLYTANQNPLLNGNAAYLLSADRVHTRLGSAYIRGDVGLQNFRFSWGIPIQNLQARHSARLLDLLGSDHHLDIDPFSETRNDLQGEARKTEGDIFGYDYSILVKRYRPYLQLEYRKADMSAFITGYYELTQMQREGHFVNERYPDNSAGIGEKLRFPATGVKAGIRYGINGRHWLDLNAAGFQKAPLPQNTYVNPRDHHLVVPGAAVEENKGVEINYHLRSPSWMGRLTAYYTRFRNRSDVNFFYADTGLGSDFIQEVITGIDYLHKGLELGLEHEIVADVTLSVVGALGDFRYSRDPEVYLFFDTSGKQEELINTDGSAYLGYAGLQDYHRASGPQSAFSLGLHYRDPDFWWVAVNANYLAGAYASITTLARTRQFLLDPDTGLPHPGANDAVAAGLLKQEPVPDIYLLNITGGRSWRFKQYYLSFFMSLSNLFDRVYATGGYEQGRNANYGQWLKDHIGGNPSFGTKFWYGRGRNFFLNLAVSF</sequence>
<evidence type="ECO:0000256" key="2">
    <source>
        <dbReference type="ARBA" id="ARBA00023136"/>
    </source>
</evidence>
<comment type="subcellular location">
    <subcellularLocation>
        <location evidence="1">Cell outer membrane</location>
    </subcellularLocation>
</comment>
<dbReference type="InterPro" id="IPR008969">
    <property type="entry name" value="CarboxyPept-like_regulatory"/>
</dbReference>
<keyword evidence="5" id="KW-1185">Reference proteome</keyword>
<dbReference type="SUPFAM" id="SSF56935">
    <property type="entry name" value="Porins"/>
    <property type="match status" value="1"/>
</dbReference>
<dbReference type="AlphaFoldDB" id="A0A4R6TT68"/>
<dbReference type="GO" id="GO:0009279">
    <property type="term" value="C:cell outer membrane"/>
    <property type="evidence" value="ECO:0007669"/>
    <property type="project" value="UniProtKB-SubCell"/>
</dbReference>
<organism evidence="4 5">
    <name type="scientific">Zeaxanthinibacter enoshimensis</name>
    <dbReference type="NCBI Taxonomy" id="392009"/>
    <lineage>
        <taxon>Bacteria</taxon>
        <taxon>Pseudomonadati</taxon>
        <taxon>Bacteroidota</taxon>
        <taxon>Flavobacteriia</taxon>
        <taxon>Flavobacteriales</taxon>
        <taxon>Flavobacteriaceae</taxon>
        <taxon>Zeaxanthinibacter</taxon>
    </lineage>
</organism>
<evidence type="ECO:0008006" key="6">
    <source>
        <dbReference type="Google" id="ProtNLM"/>
    </source>
</evidence>
<evidence type="ECO:0000313" key="5">
    <source>
        <dbReference type="Proteomes" id="UP000295468"/>
    </source>
</evidence>
<dbReference type="Gene3D" id="2.60.40.1120">
    <property type="entry name" value="Carboxypeptidase-like, regulatory domain"/>
    <property type="match status" value="1"/>
</dbReference>
<dbReference type="OrthoDB" id="1453181at2"/>
<protein>
    <recommendedName>
        <fullName evidence="6">TonB-dependent receptor</fullName>
    </recommendedName>
</protein>
<dbReference type="Proteomes" id="UP000295468">
    <property type="component" value="Unassembled WGS sequence"/>
</dbReference>
<evidence type="ECO:0000256" key="1">
    <source>
        <dbReference type="ARBA" id="ARBA00004442"/>
    </source>
</evidence>
<name>A0A4R6TT68_9FLAO</name>